<evidence type="ECO:0000313" key="2">
    <source>
        <dbReference type="EMBL" id="GAV00570.1"/>
    </source>
</evidence>
<gene>
    <name evidence="2" type="primary">RvY_11397-1</name>
    <name evidence="2" type="synonym">RvY_11397.1</name>
    <name evidence="2" type="ORF">RvY_11397</name>
</gene>
<evidence type="ECO:0000313" key="3">
    <source>
        <dbReference type="Proteomes" id="UP000186922"/>
    </source>
</evidence>
<feature type="region of interest" description="Disordered" evidence="1">
    <location>
        <begin position="263"/>
        <end position="311"/>
    </location>
</feature>
<name>A0A1D1VG24_RAMVA</name>
<dbReference type="EMBL" id="BDGG01000006">
    <property type="protein sequence ID" value="GAV00570.1"/>
    <property type="molecule type" value="Genomic_DNA"/>
</dbReference>
<feature type="region of interest" description="Disordered" evidence="1">
    <location>
        <begin position="116"/>
        <end position="212"/>
    </location>
</feature>
<organism evidence="2 3">
    <name type="scientific">Ramazzottius varieornatus</name>
    <name type="common">Water bear</name>
    <name type="synonym">Tardigrade</name>
    <dbReference type="NCBI Taxonomy" id="947166"/>
    <lineage>
        <taxon>Eukaryota</taxon>
        <taxon>Metazoa</taxon>
        <taxon>Ecdysozoa</taxon>
        <taxon>Tardigrada</taxon>
        <taxon>Eutardigrada</taxon>
        <taxon>Parachela</taxon>
        <taxon>Hypsibioidea</taxon>
        <taxon>Ramazzottiidae</taxon>
        <taxon>Ramazzottius</taxon>
    </lineage>
</organism>
<comment type="caution">
    <text evidence="2">The sequence shown here is derived from an EMBL/GenBank/DDBJ whole genome shotgun (WGS) entry which is preliminary data.</text>
</comment>
<reference evidence="2 3" key="1">
    <citation type="journal article" date="2016" name="Nat. Commun.">
        <title>Extremotolerant tardigrade genome and improved radiotolerance of human cultured cells by tardigrade-unique protein.</title>
        <authorList>
            <person name="Hashimoto T."/>
            <person name="Horikawa D.D."/>
            <person name="Saito Y."/>
            <person name="Kuwahara H."/>
            <person name="Kozuka-Hata H."/>
            <person name="Shin-I T."/>
            <person name="Minakuchi Y."/>
            <person name="Ohishi K."/>
            <person name="Motoyama A."/>
            <person name="Aizu T."/>
            <person name="Enomoto A."/>
            <person name="Kondo K."/>
            <person name="Tanaka S."/>
            <person name="Hara Y."/>
            <person name="Koshikawa S."/>
            <person name="Sagara H."/>
            <person name="Miura T."/>
            <person name="Yokobori S."/>
            <person name="Miyagawa K."/>
            <person name="Suzuki Y."/>
            <person name="Kubo T."/>
            <person name="Oyama M."/>
            <person name="Kohara Y."/>
            <person name="Fujiyama A."/>
            <person name="Arakawa K."/>
            <person name="Katayama T."/>
            <person name="Toyoda A."/>
            <person name="Kunieda T."/>
        </authorList>
    </citation>
    <scope>NUCLEOTIDE SEQUENCE [LARGE SCALE GENOMIC DNA]</scope>
    <source>
        <strain evidence="2 3">YOKOZUNA-1</strain>
    </source>
</reference>
<feature type="compositionally biased region" description="Basic and acidic residues" evidence="1">
    <location>
        <begin position="188"/>
        <end position="199"/>
    </location>
</feature>
<dbReference type="Proteomes" id="UP000186922">
    <property type="component" value="Unassembled WGS sequence"/>
</dbReference>
<accession>A0A1D1VG24</accession>
<evidence type="ECO:0000256" key="1">
    <source>
        <dbReference type="SAM" id="MobiDB-lite"/>
    </source>
</evidence>
<sequence>MALDVRAKLEEAFGSSGSSKELATLHAETFALNMKVTALYEGLLYLKDKVEEVLAYIHHDKDSITSGSASGEESLDTFESMHMSLSSLPPNPSVPLAEQSSELMNALTQPEEPRSIMQNCPVPRKTTPFAAPPRRRRPPAGRKSVVRSPKIEGNAFAPATANETEPSSSLINVSPAAQNVGRPRKAKQVADVEEKETRVKSPIATRSRSRSGPIKLTFPKNIFRTVEHAVAESDEPVHPNAHPNSLPAIAANVLLEHSYGVGEASMEEEPSAAAPKVQVGENQSKAGESSTESDDEMPLAVRRAPSDDRERVEIAEPSVAEALAHAGYTGVVPTIAKKRKLETGVDSTDGGGTPATKRIELAYKVGRLPPLVGKDASAGAAAVVQKGVQKQGLEAKSGSDARRKWEVFVQSEIQKVMDRKEWPEIMSKAGFTFHKIIQGEASPIFDKIMASTKEYCEAEKIACPSAQNVAYVVSSCVKAKTTK</sequence>
<feature type="compositionally biased region" description="Polar residues" evidence="1">
    <location>
        <begin position="280"/>
        <end position="290"/>
    </location>
</feature>
<protein>
    <submittedName>
        <fullName evidence="2">Uncharacterized protein</fullName>
    </submittedName>
</protein>
<keyword evidence="3" id="KW-1185">Reference proteome</keyword>
<feature type="compositionally biased region" description="Polar residues" evidence="1">
    <location>
        <begin position="161"/>
        <end position="177"/>
    </location>
</feature>
<dbReference type="AlphaFoldDB" id="A0A1D1VG24"/>
<proteinExistence type="predicted"/>